<proteinExistence type="predicted"/>
<organism evidence="3">
    <name type="scientific">Camponotus floridanus</name>
    <name type="common">Florida carpenter ant</name>
    <dbReference type="NCBI Taxonomy" id="104421"/>
    <lineage>
        <taxon>Eukaryota</taxon>
        <taxon>Metazoa</taxon>
        <taxon>Ecdysozoa</taxon>
        <taxon>Arthropoda</taxon>
        <taxon>Hexapoda</taxon>
        <taxon>Insecta</taxon>
        <taxon>Pterygota</taxon>
        <taxon>Neoptera</taxon>
        <taxon>Endopterygota</taxon>
        <taxon>Hymenoptera</taxon>
        <taxon>Apocrita</taxon>
        <taxon>Aculeata</taxon>
        <taxon>Formicoidea</taxon>
        <taxon>Formicidae</taxon>
        <taxon>Formicinae</taxon>
        <taxon>Camponotus</taxon>
    </lineage>
</organism>
<evidence type="ECO:0000256" key="1">
    <source>
        <dbReference type="SAM" id="MobiDB-lite"/>
    </source>
</evidence>
<dbReference type="Proteomes" id="UP000000311">
    <property type="component" value="Unassembled WGS sequence"/>
</dbReference>
<accession>E2AT53</accession>
<evidence type="ECO:0000313" key="2">
    <source>
        <dbReference type="EMBL" id="EFN63387.1"/>
    </source>
</evidence>
<evidence type="ECO:0000313" key="3">
    <source>
        <dbReference type="Proteomes" id="UP000000311"/>
    </source>
</evidence>
<keyword evidence="3" id="KW-1185">Reference proteome</keyword>
<dbReference type="AlphaFoldDB" id="E2AT53"/>
<name>E2AT53_CAMFO</name>
<gene>
    <name evidence="2" type="ORF">EAG_14567</name>
</gene>
<sequence length="166" mass="19023">MEGVLARAAAERKPFRYLDKLGARCEYSTRQRQRYDSTGGVRFSRFFAHAVNIRRSIATRIEHPETQRQTNVALSINVYNTIVRFSSVAYRSPENSQKIDGSAQGLSGRETRKWRRRQNGRPADQIAYVAHNKKMGNLTSRWGWSSASSLPGICGDTTQMRQRRQN</sequence>
<dbReference type="EMBL" id="GL442507">
    <property type="protein sequence ID" value="EFN63387.1"/>
    <property type="molecule type" value="Genomic_DNA"/>
</dbReference>
<protein>
    <submittedName>
        <fullName evidence="2">Uncharacterized protein</fullName>
    </submittedName>
</protein>
<feature type="region of interest" description="Disordered" evidence="1">
    <location>
        <begin position="95"/>
        <end position="123"/>
    </location>
</feature>
<dbReference type="InParanoid" id="E2AT53"/>
<reference evidence="2 3" key="1">
    <citation type="journal article" date="2010" name="Science">
        <title>Genomic comparison of the ants Camponotus floridanus and Harpegnathos saltator.</title>
        <authorList>
            <person name="Bonasio R."/>
            <person name="Zhang G."/>
            <person name="Ye C."/>
            <person name="Mutti N.S."/>
            <person name="Fang X."/>
            <person name="Qin N."/>
            <person name="Donahue G."/>
            <person name="Yang P."/>
            <person name="Li Q."/>
            <person name="Li C."/>
            <person name="Zhang P."/>
            <person name="Huang Z."/>
            <person name="Berger S.L."/>
            <person name="Reinberg D."/>
            <person name="Wang J."/>
            <person name="Liebig J."/>
        </authorList>
    </citation>
    <scope>NUCLEOTIDE SEQUENCE [LARGE SCALE GENOMIC DNA]</scope>
    <source>
        <strain evidence="3">C129</strain>
    </source>
</reference>